<gene>
    <name evidence="4" type="ORF">KB449_14370</name>
</gene>
<evidence type="ECO:0000259" key="2">
    <source>
        <dbReference type="Pfam" id="PF13786"/>
    </source>
</evidence>
<name>A0ABT6TH39_9BACL</name>
<organism evidence="4 5">
    <name type="scientific">Cohnella hashimotonis</name>
    <dbReference type="NCBI Taxonomy" id="2826895"/>
    <lineage>
        <taxon>Bacteria</taxon>
        <taxon>Bacillati</taxon>
        <taxon>Bacillota</taxon>
        <taxon>Bacilli</taxon>
        <taxon>Bacillales</taxon>
        <taxon>Paenibacillaceae</taxon>
        <taxon>Cohnella</taxon>
    </lineage>
</organism>
<sequence length="452" mass="50318">METERRIFWARIEERTSDSDLLRKADDAIMAGLASGQALVRRRRRKFQKRFLAFAAASCFLIVCFASIRVSPAFASAIRQIPGMEALVEAIRHDYPSDDTLQDAIDNGYLQKVDVSDEHDGLKFTVEGIVADKARMVLVYTLEGLAPGEQMSVQDIDWKDGSGRKLGLSYGTAGYVQGTEEARSQTDSIEILFPEREPLPDVMGMSVKLRNATYAVTFPIDKKLFAGNERTIPLDETIEVDGQRIVIEKARISPLRIAIEGYCEESNTKAIFGAGDMLIVDDAGKEWGLPSFSMGAAEKNEAHFEFKSSYFRNPKKLYLTGSWFRAVDKGKLLLVVDTDKKSIVQAPDGQVAVADVSTSFGKTFVTFKLNLSRKDDNMGYMLLAGPFVDAAGKKGTATAMGTSMGFAGGEYMHEEDRYELSSGDYVQPLTFDVYMYPQYIEKPYRIEIPLDQ</sequence>
<comment type="caution">
    <text evidence="4">The sequence shown here is derived from an EMBL/GenBank/DDBJ whole genome shotgun (WGS) entry which is preliminary data.</text>
</comment>
<proteinExistence type="predicted"/>
<feature type="domain" description="DUF4179" evidence="2">
    <location>
        <begin position="49"/>
        <end position="143"/>
    </location>
</feature>
<evidence type="ECO:0000313" key="5">
    <source>
        <dbReference type="Proteomes" id="UP001161691"/>
    </source>
</evidence>
<dbReference type="Pfam" id="PF13786">
    <property type="entry name" value="DUF4179"/>
    <property type="match status" value="1"/>
</dbReference>
<keyword evidence="1" id="KW-0472">Membrane</keyword>
<dbReference type="EMBL" id="JAGRPV010000001">
    <property type="protein sequence ID" value="MDI4646158.1"/>
    <property type="molecule type" value="Genomic_DNA"/>
</dbReference>
<dbReference type="RefSeq" id="WP_282909039.1">
    <property type="nucleotide sequence ID" value="NZ_JAGRPV010000001.1"/>
</dbReference>
<dbReference type="Proteomes" id="UP001161691">
    <property type="component" value="Unassembled WGS sequence"/>
</dbReference>
<evidence type="ECO:0000256" key="1">
    <source>
        <dbReference type="SAM" id="Phobius"/>
    </source>
</evidence>
<keyword evidence="5" id="KW-1185">Reference proteome</keyword>
<evidence type="ECO:0000313" key="4">
    <source>
        <dbReference type="EMBL" id="MDI4646158.1"/>
    </source>
</evidence>
<protein>
    <submittedName>
        <fullName evidence="4">DUF4179 domain-containing protein</fullName>
    </submittedName>
</protein>
<keyword evidence="1" id="KW-0812">Transmembrane</keyword>
<keyword evidence="1" id="KW-1133">Transmembrane helix</keyword>
<evidence type="ECO:0000259" key="3">
    <source>
        <dbReference type="Pfam" id="PF18705"/>
    </source>
</evidence>
<dbReference type="InterPro" id="IPR040680">
    <property type="entry name" value="DUF5643"/>
</dbReference>
<feature type="transmembrane region" description="Helical" evidence="1">
    <location>
        <begin position="51"/>
        <end position="70"/>
    </location>
</feature>
<dbReference type="InterPro" id="IPR025436">
    <property type="entry name" value="DUF4179"/>
</dbReference>
<dbReference type="Pfam" id="PF18705">
    <property type="entry name" value="DUF5643"/>
    <property type="match status" value="1"/>
</dbReference>
<reference evidence="4" key="1">
    <citation type="submission" date="2023-04" db="EMBL/GenBank/DDBJ databases">
        <title>Comparative genomic analysis of Cohnella hashimotonis sp. nov., isolated from the International Space Station.</title>
        <authorList>
            <person name="Venkateswaran K."/>
            <person name="Simpson A."/>
        </authorList>
    </citation>
    <scope>NUCLEOTIDE SEQUENCE</scope>
    <source>
        <strain evidence="4">F6_2S_P_1</strain>
    </source>
</reference>
<feature type="domain" description="DUF5643" evidence="3">
    <location>
        <begin position="230"/>
        <end position="339"/>
    </location>
</feature>
<accession>A0ABT6TH39</accession>